<reference evidence="1 2" key="1">
    <citation type="journal article" date="2014" name="Int. J. Syst. Evol. Microbiol.">
        <title>Listeria floridensis sp. nov., Listeria aquatica sp. nov., Listeria cornellensis sp. nov., Listeria riparia sp. nov. and Listeria grandensis sp. nov., from agricultural and natural environments.</title>
        <authorList>
            <person name="den Bakker H.C."/>
            <person name="Warchocki S."/>
            <person name="Wright E.M."/>
            <person name="Allred A.F."/>
            <person name="Ahlstrom C."/>
            <person name="Manuel C.S."/>
            <person name="Stasiewicz M.J."/>
            <person name="Burrell A."/>
            <person name="Roof S."/>
            <person name="Strawn L."/>
            <person name="Fortes E.D."/>
            <person name="Nightingale K.K."/>
            <person name="Kephart D."/>
            <person name="Wiedmann M."/>
        </authorList>
    </citation>
    <scope>NUCLEOTIDE SEQUENCE [LARGE SCALE GENOMIC DNA]</scope>
    <source>
        <strain evidence="1 2">FSL S10-1187</strain>
    </source>
</reference>
<dbReference type="SUPFAM" id="SSF81631">
    <property type="entry name" value="PAP/OAS1 substrate-binding domain"/>
    <property type="match status" value="1"/>
</dbReference>
<organism evidence="1 2">
    <name type="scientific">Listeria floridensis FSL S10-1187</name>
    <dbReference type="NCBI Taxonomy" id="1265817"/>
    <lineage>
        <taxon>Bacteria</taxon>
        <taxon>Bacillati</taxon>
        <taxon>Bacillota</taxon>
        <taxon>Bacilli</taxon>
        <taxon>Bacillales</taxon>
        <taxon>Listeriaceae</taxon>
        <taxon>Listeria</taxon>
    </lineage>
</organism>
<keyword evidence="2" id="KW-1185">Reference proteome</keyword>
<dbReference type="Proteomes" id="UP000019249">
    <property type="component" value="Unassembled WGS sequence"/>
</dbReference>
<gene>
    <name evidence="1" type="ORF">MFLO_10788</name>
</gene>
<sequence length="219" mass="25821">MDARNETLAQILKFAEQTEEIRMVVQEGSLAKERYVDELSDLDLNFWIEGERDFSAGHWLEQIMETLVAVPLDFPVAKGMRSLIVIFENGVKADFSFWPIEMLAKPFPYYERYLVLLDKENLAKNLTRFLVMDSKEPLSEAVFHDLVDQFYLEAHYVAKFTCRGERFFVFNLEAGMREQYLLPLLDELSRLNGQEPEFSGRHMAEWLEPSWLRKVELFF</sequence>
<dbReference type="EMBL" id="AODF01000024">
    <property type="protein sequence ID" value="EUJ30303.1"/>
    <property type="molecule type" value="Genomic_DNA"/>
</dbReference>
<dbReference type="RefSeq" id="WP_162148153.1">
    <property type="nucleotide sequence ID" value="NZ_AODF01000024.1"/>
</dbReference>
<protein>
    <submittedName>
        <fullName evidence="1">Streptomycin aminoglycoside 6-adenyltransferase</fullName>
    </submittedName>
</protein>
<dbReference type="Gene3D" id="1.20.120.330">
    <property type="entry name" value="Nucleotidyltransferases domain 2"/>
    <property type="match status" value="1"/>
</dbReference>
<dbReference type="SUPFAM" id="SSF81301">
    <property type="entry name" value="Nucleotidyltransferase"/>
    <property type="match status" value="1"/>
</dbReference>
<dbReference type="InterPro" id="IPR007530">
    <property type="entry name" value="Aminoglycoside_adenylylTfrase"/>
</dbReference>
<evidence type="ECO:0000313" key="1">
    <source>
        <dbReference type="EMBL" id="EUJ30303.1"/>
    </source>
</evidence>
<dbReference type="Gene3D" id="3.30.460.10">
    <property type="entry name" value="Beta Polymerase, domain 2"/>
    <property type="match status" value="1"/>
</dbReference>
<name>A0ABP3AXJ4_9LIST</name>
<dbReference type="InterPro" id="IPR043519">
    <property type="entry name" value="NT_sf"/>
</dbReference>
<dbReference type="Pfam" id="PF04439">
    <property type="entry name" value="Adenyl_transf"/>
    <property type="match status" value="1"/>
</dbReference>
<evidence type="ECO:0000313" key="2">
    <source>
        <dbReference type="Proteomes" id="UP000019249"/>
    </source>
</evidence>
<comment type="caution">
    <text evidence="1">The sequence shown here is derived from an EMBL/GenBank/DDBJ whole genome shotgun (WGS) entry which is preliminary data.</text>
</comment>
<accession>A0ABP3AXJ4</accession>
<proteinExistence type="predicted"/>